<evidence type="ECO:0000256" key="2">
    <source>
        <dbReference type="ARBA" id="ARBA00022840"/>
    </source>
</evidence>
<dbReference type="PROSITE" id="PS00211">
    <property type="entry name" value="ABC_TRANSPORTER_1"/>
    <property type="match status" value="1"/>
</dbReference>
<dbReference type="PANTHER" id="PTHR43204">
    <property type="entry name" value="ABC TRANSPORTER I FAMILY MEMBER 6, CHLOROPLASTIC"/>
    <property type="match status" value="1"/>
</dbReference>
<dbReference type="PANTHER" id="PTHR43204:SF1">
    <property type="entry name" value="ABC TRANSPORTER I FAMILY MEMBER 6, CHLOROPLASTIC"/>
    <property type="match status" value="1"/>
</dbReference>
<dbReference type="SUPFAM" id="SSF52540">
    <property type="entry name" value="P-loop containing nucleoside triphosphate hydrolases"/>
    <property type="match status" value="1"/>
</dbReference>
<evidence type="ECO:0000259" key="3">
    <source>
        <dbReference type="PROSITE" id="PS50893"/>
    </source>
</evidence>
<comment type="caution">
    <text evidence="4">The sequence shown here is derived from an EMBL/GenBank/DDBJ whole genome shotgun (WGS) entry which is preliminary data.</text>
</comment>
<dbReference type="GO" id="GO:0005524">
    <property type="term" value="F:ATP binding"/>
    <property type="evidence" value="ECO:0007669"/>
    <property type="project" value="UniProtKB-KW"/>
</dbReference>
<dbReference type="AlphaFoldDB" id="A0A7J2U2N0"/>
<protein>
    <submittedName>
        <fullName evidence="4">ATP-binding cassette domain-containing protein</fullName>
    </submittedName>
</protein>
<keyword evidence="2 4" id="KW-0067">ATP-binding</keyword>
<dbReference type="PROSITE" id="PS50893">
    <property type="entry name" value="ABC_TRANSPORTER_2"/>
    <property type="match status" value="1"/>
</dbReference>
<dbReference type="Gene3D" id="3.40.50.300">
    <property type="entry name" value="P-loop containing nucleotide triphosphate hydrolases"/>
    <property type="match status" value="1"/>
</dbReference>
<dbReference type="GO" id="GO:0016887">
    <property type="term" value="F:ATP hydrolysis activity"/>
    <property type="evidence" value="ECO:0007669"/>
    <property type="project" value="InterPro"/>
</dbReference>
<dbReference type="SMART" id="SM00382">
    <property type="entry name" value="AAA"/>
    <property type="match status" value="1"/>
</dbReference>
<evidence type="ECO:0000313" key="4">
    <source>
        <dbReference type="EMBL" id="HEM67100.1"/>
    </source>
</evidence>
<organism evidence="4">
    <name type="scientific">Ignisphaera aggregans</name>
    <dbReference type="NCBI Taxonomy" id="334771"/>
    <lineage>
        <taxon>Archaea</taxon>
        <taxon>Thermoproteota</taxon>
        <taxon>Thermoprotei</taxon>
        <taxon>Desulfurococcales</taxon>
        <taxon>Desulfurococcaceae</taxon>
        <taxon>Ignisphaera</taxon>
    </lineage>
</organism>
<sequence>MPNIVLSIENLSVSIGSRVAIKDLNLEVPNNTILYLLGPNGAGKSTLLRTIIGYPGYNVLTGIIHFENEDVTDKPMEYRVSKGLALAHQIPPKLVGIRVIDLLSTLCKRGGCAINDVAKEMEIEHLLYREFGKGFSGGELKRVEIATLLAQRPRLALVDEPDTGVDVDSIEIVARGLKKLVEFSPHKSIVIVTHTAFIARYIEPDTTCILLNGSIIRCGEAELLYKVMRHGFKGLV</sequence>
<evidence type="ECO:0000256" key="1">
    <source>
        <dbReference type="ARBA" id="ARBA00022741"/>
    </source>
</evidence>
<keyword evidence="1" id="KW-0547">Nucleotide-binding</keyword>
<name>A0A7J2U2N0_9CREN</name>
<reference evidence="4" key="1">
    <citation type="journal article" date="2020" name="mSystems">
        <title>Genome- and Community-Level Interaction Insights into Carbon Utilization and Element Cycling Functions of Hydrothermarchaeota in Hydrothermal Sediment.</title>
        <authorList>
            <person name="Zhou Z."/>
            <person name="Liu Y."/>
            <person name="Xu W."/>
            <person name="Pan J."/>
            <person name="Luo Z.H."/>
            <person name="Li M."/>
        </authorList>
    </citation>
    <scope>NUCLEOTIDE SEQUENCE [LARGE SCALE GENOMIC DNA]</scope>
    <source>
        <strain evidence="4">SpSt-125</strain>
    </source>
</reference>
<dbReference type="Pfam" id="PF00005">
    <property type="entry name" value="ABC_tran"/>
    <property type="match status" value="1"/>
</dbReference>
<gene>
    <name evidence="4" type="ORF">ENO26_05990</name>
</gene>
<proteinExistence type="predicted"/>
<dbReference type="InterPro" id="IPR027417">
    <property type="entry name" value="P-loop_NTPase"/>
</dbReference>
<dbReference type="InterPro" id="IPR003593">
    <property type="entry name" value="AAA+_ATPase"/>
</dbReference>
<dbReference type="EMBL" id="DSEU01000040">
    <property type="protein sequence ID" value="HEM67100.1"/>
    <property type="molecule type" value="Genomic_DNA"/>
</dbReference>
<feature type="domain" description="ABC transporter" evidence="3">
    <location>
        <begin position="6"/>
        <end position="236"/>
    </location>
</feature>
<dbReference type="InterPro" id="IPR003439">
    <property type="entry name" value="ABC_transporter-like_ATP-bd"/>
</dbReference>
<dbReference type="InterPro" id="IPR017871">
    <property type="entry name" value="ABC_transporter-like_CS"/>
</dbReference>
<dbReference type="InterPro" id="IPR010230">
    <property type="entry name" value="FeS-cluster_ATPase_SufC"/>
</dbReference>
<accession>A0A7J2U2N0</accession>